<evidence type="ECO:0000256" key="7">
    <source>
        <dbReference type="ARBA" id="ARBA00022989"/>
    </source>
</evidence>
<keyword evidence="2" id="KW-0813">Transport</keyword>
<dbReference type="GO" id="GO:0015421">
    <property type="term" value="F:ABC-type oligopeptide transporter activity"/>
    <property type="evidence" value="ECO:0007669"/>
    <property type="project" value="TreeGrafter"/>
</dbReference>
<evidence type="ECO:0000256" key="1">
    <source>
        <dbReference type="ARBA" id="ARBA00004651"/>
    </source>
</evidence>
<dbReference type="InterPro" id="IPR003439">
    <property type="entry name" value="ABC_transporter-like_ATP-bd"/>
</dbReference>
<dbReference type="InterPro" id="IPR039421">
    <property type="entry name" value="Type_1_exporter"/>
</dbReference>
<evidence type="ECO:0000259" key="10">
    <source>
        <dbReference type="PROSITE" id="PS50893"/>
    </source>
</evidence>
<feature type="transmembrane region" description="Helical" evidence="9">
    <location>
        <begin position="29"/>
        <end position="53"/>
    </location>
</feature>
<evidence type="ECO:0000256" key="4">
    <source>
        <dbReference type="ARBA" id="ARBA00022692"/>
    </source>
</evidence>
<organism evidence="11 12">
    <name type="scientific">Candidatus Dojkabacteria bacterium</name>
    <dbReference type="NCBI Taxonomy" id="2099670"/>
    <lineage>
        <taxon>Bacteria</taxon>
        <taxon>Candidatus Dojkabacteria</taxon>
    </lineage>
</organism>
<accession>A0A847ETF7</accession>
<dbReference type="Gene3D" id="1.20.1560.10">
    <property type="entry name" value="ABC transporter type 1, transmembrane domain"/>
    <property type="match status" value="1"/>
</dbReference>
<dbReference type="Gene3D" id="3.40.50.300">
    <property type="entry name" value="P-loop containing nucleotide triphosphate hydrolases"/>
    <property type="match status" value="1"/>
</dbReference>
<evidence type="ECO:0000256" key="3">
    <source>
        <dbReference type="ARBA" id="ARBA00022475"/>
    </source>
</evidence>
<keyword evidence="3" id="KW-1003">Cell membrane</keyword>
<evidence type="ECO:0000256" key="8">
    <source>
        <dbReference type="ARBA" id="ARBA00023136"/>
    </source>
</evidence>
<keyword evidence="8 9" id="KW-0472">Membrane</keyword>
<keyword evidence="5" id="KW-0547">Nucleotide-binding</keyword>
<dbReference type="SMART" id="SM00382">
    <property type="entry name" value="AAA"/>
    <property type="match status" value="1"/>
</dbReference>
<dbReference type="EMBL" id="JAAZAL010000089">
    <property type="protein sequence ID" value="NLE31107.1"/>
    <property type="molecule type" value="Genomic_DNA"/>
</dbReference>
<name>A0A847ETF7_9BACT</name>
<comment type="caution">
    <text evidence="11">The sequence shown here is derived from an EMBL/GenBank/DDBJ whole genome shotgun (WGS) entry which is preliminary data.</text>
</comment>
<dbReference type="SUPFAM" id="SSF52540">
    <property type="entry name" value="P-loop containing nucleoside triphosphate hydrolases"/>
    <property type="match status" value="1"/>
</dbReference>
<keyword evidence="4 9" id="KW-0812">Transmembrane</keyword>
<evidence type="ECO:0000256" key="6">
    <source>
        <dbReference type="ARBA" id="ARBA00022840"/>
    </source>
</evidence>
<evidence type="ECO:0000256" key="9">
    <source>
        <dbReference type="SAM" id="Phobius"/>
    </source>
</evidence>
<dbReference type="PANTHER" id="PTHR43394">
    <property type="entry name" value="ATP-DEPENDENT PERMEASE MDL1, MITOCHONDRIAL"/>
    <property type="match status" value="1"/>
</dbReference>
<dbReference type="GO" id="GO:0005524">
    <property type="term" value="F:ATP binding"/>
    <property type="evidence" value="ECO:0007669"/>
    <property type="project" value="UniProtKB-KW"/>
</dbReference>
<dbReference type="PROSITE" id="PS50893">
    <property type="entry name" value="ABC_TRANSPORTER_2"/>
    <property type="match status" value="1"/>
</dbReference>
<dbReference type="AlphaFoldDB" id="A0A847ETF7"/>
<dbReference type="PANTHER" id="PTHR43394:SF1">
    <property type="entry name" value="ATP-BINDING CASSETTE SUB-FAMILY B MEMBER 10, MITOCHONDRIAL"/>
    <property type="match status" value="1"/>
</dbReference>
<reference evidence="11 12" key="1">
    <citation type="journal article" date="2020" name="Biotechnol. Biofuels">
        <title>New insights from the biogas microbiome by comprehensive genome-resolved metagenomics of nearly 1600 species originating from multiple anaerobic digesters.</title>
        <authorList>
            <person name="Campanaro S."/>
            <person name="Treu L."/>
            <person name="Rodriguez-R L.M."/>
            <person name="Kovalovszki A."/>
            <person name="Ziels R.M."/>
            <person name="Maus I."/>
            <person name="Zhu X."/>
            <person name="Kougias P.G."/>
            <person name="Basile A."/>
            <person name="Luo G."/>
            <person name="Schluter A."/>
            <person name="Konstantinidis K.T."/>
            <person name="Angelidaki I."/>
        </authorList>
    </citation>
    <scope>NUCLEOTIDE SEQUENCE [LARGE SCALE GENOMIC DNA]</scope>
    <source>
        <strain evidence="11">AS06rmzACSIP_421</strain>
    </source>
</reference>
<protein>
    <submittedName>
        <fullName evidence="11">ABC transporter ATP-binding protein</fullName>
    </submittedName>
</protein>
<evidence type="ECO:0000256" key="2">
    <source>
        <dbReference type="ARBA" id="ARBA00022448"/>
    </source>
</evidence>
<gene>
    <name evidence="11" type="ORF">GX618_02420</name>
</gene>
<evidence type="ECO:0000256" key="5">
    <source>
        <dbReference type="ARBA" id="ARBA00022741"/>
    </source>
</evidence>
<dbReference type="Pfam" id="PF00005">
    <property type="entry name" value="ABC_tran"/>
    <property type="match status" value="1"/>
</dbReference>
<dbReference type="GO" id="GO:0005886">
    <property type="term" value="C:plasma membrane"/>
    <property type="evidence" value="ECO:0007669"/>
    <property type="project" value="UniProtKB-SubCell"/>
</dbReference>
<evidence type="ECO:0000313" key="12">
    <source>
        <dbReference type="Proteomes" id="UP000554004"/>
    </source>
</evidence>
<dbReference type="FunFam" id="3.40.50.300:FF:000299">
    <property type="entry name" value="ABC transporter ATP-binding protein/permease"/>
    <property type="match status" value="1"/>
</dbReference>
<comment type="subcellular location">
    <subcellularLocation>
        <location evidence="1">Cell membrane</location>
        <topology evidence="1">Multi-pass membrane protein</topology>
    </subcellularLocation>
</comment>
<evidence type="ECO:0000313" key="11">
    <source>
        <dbReference type="EMBL" id="NLE31107.1"/>
    </source>
</evidence>
<dbReference type="InterPro" id="IPR027417">
    <property type="entry name" value="P-loop_NTPase"/>
</dbReference>
<sequence length="605" mass="69569">MEKKKVLSLKDYFKISMWSLKINWDISKFISITTLVTSIYSNLSGIFYSLVIAKIIDSLIQLSQSGNTEIKSVLSLVILFAIIELLSIITDSVDRYSRRYKRRLVRSYLSRIEYQKINELGIQTIQLPEVANKIQKTSDWIWSVTDVSDTVVSLMSSFIRSVVAGVIIFRFSPIITLGILFVSAISYIQKKTYLQKDFDWQTSDKNMEESKKAWWIQRSLTNPEEIDEIGLVGSFKFLDKKFNDFYNYFNKGFEKILRAESITGFFIEIGNLGVIVGGSIKIFTMVLNKDISIGNTTFYLGTVKSFYGGISNFLSNLVWFRDLVMKEKEVYDFFELQSLVSDGHIKLERLLTPPSIEVKNISFHYPNAKRNIFKNFSLKINSGDKVAIVGENGAGKSTLVKLLCRLYDPQKGEILVNGKPLKALSLNDWYKNVGVLFQDYNFYGNLSVEENIYIGKSIKKINKKNIIKASQNADAHSFVLKYPLKYQTLMSERLKEGIKPSKGQQQKIAIARFFYRDAPFAIFDEPTSAIDSDSEFKIFNRIYNFFNNKTVVIISHRFSTVRKADKIFVIKEGKIVEQGNHKELMEKKGLYFNNFNKQAQGYNSD</sequence>
<dbReference type="GO" id="GO:0016887">
    <property type="term" value="F:ATP hydrolysis activity"/>
    <property type="evidence" value="ECO:0007669"/>
    <property type="project" value="InterPro"/>
</dbReference>
<feature type="domain" description="ABC transporter" evidence="10">
    <location>
        <begin position="356"/>
        <end position="597"/>
    </location>
</feature>
<dbReference type="Proteomes" id="UP000554004">
    <property type="component" value="Unassembled WGS sequence"/>
</dbReference>
<dbReference type="SUPFAM" id="SSF90123">
    <property type="entry name" value="ABC transporter transmembrane region"/>
    <property type="match status" value="1"/>
</dbReference>
<dbReference type="InterPro" id="IPR003593">
    <property type="entry name" value="AAA+_ATPase"/>
</dbReference>
<keyword evidence="7 9" id="KW-1133">Transmembrane helix</keyword>
<keyword evidence="6 11" id="KW-0067">ATP-binding</keyword>
<feature type="transmembrane region" description="Helical" evidence="9">
    <location>
        <begin position="162"/>
        <end position="188"/>
    </location>
</feature>
<dbReference type="InterPro" id="IPR036640">
    <property type="entry name" value="ABC1_TM_sf"/>
</dbReference>
<feature type="transmembrane region" description="Helical" evidence="9">
    <location>
        <begin position="73"/>
        <end position="93"/>
    </location>
</feature>
<proteinExistence type="predicted"/>